<dbReference type="RefSeq" id="WP_013765116.1">
    <property type="nucleotide sequence ID" value="NC_015510.1"/>
</dbReference>
<keyword evidence="1" id="KW-0812">Transmembrane</keyword>
<keyword evidence="1" id="KW-1133">Transmembrane helix</keyword>
<dbReference type="PANTHER" id="PTHR40940:SF2">
    <property type="entry name" value="BATD"/>
    <property type="match status" value="1"/>
</dbReference>
<organism evidence="2 3">
    <name type="scientific">Haliscomenobacter hydrossis (strain ATCC 27775 / DSM 1100 / LMG 10767 / O)</name>
    <dbReference type="NCBI Taxonomy" id="760192"/>
    <lineage>
        <taxon>Bacteria</taxon>
        <taxon>Pseudomonadati</taxon>
        <taxon>Bacteroidota</taxon>
        <taxon>Saprospiria</taxon>
        <taxon>Saprospirales</taxon>
        <taxon>Haliscomenobacteraceae</taxon>
        <taxon>Haliscomenobacter</taxon>
    </lineage>
</organism>
<reference evidence="2 3" key="1">
    <citation type="journal article" date="2011" name="Stand. Genomic Sci.">
        <title>Complete genome sequence of Haliscomenobacter hydrossis type strain (O).</title>
        <authorList>
            <consortium name="US DOE Joint Genome Institute (JGI-PGF)"/>
            <person name="Daligault H."/>
            <person name="Lapidus A."/>
            <person name="Zeytun A."/>
            <person name="Nolan M."/>
            <person name="Lucas S."/>
            <person name="Del Rio T.G."/>
            <person name="Tice H."/>
            <person name="Cheng J.F."/>
            <person name="Tapia R."/>
            <person name="Han C."/>
            <person name="Goodwin L."/>
            <person name="Pitluck S."/>
            <person name="Liolios K."/>
            <person name="Pagani I."/>
            <person name="Ivanova N."/>
            <person name="Huntemann M."/>
            <person name="Mavromatis K."/>
            <person name="Mikhailova N."/>
            <person name="Pati A."/>
            <person name="Chen A."/>
            <person name="Palaniappan K."/>
            <person name="Land M."/>
            <person name="Hauser L."/>
            <person name="Brambilla E.M."/>
            <person name="Rohde M."/>
            <person name="Verbarg S."/>
            <person name="Goker M."/>
            <person name="Bristow J."/>
            <person name="Eisen J.A."/>
            <person name="Markowitz V."/>
            <person name="Hugenholtz P."/>
            <person name="Kyrpides N.C."/>
            <person name="Klenk H.P."/>
            <person name="Woyke T."/>
        </authorList>
    </citation>
    <scope>NUCLEOTIDE SEQUENCE [LARGE SCALE GENOMIC DNA]</scope>
    <source>
        <strain evidence="3">ATCC 27775 / DSM 1100 / LMG 10767 / O</strain>
    </source>
</reference>
<evidence type="ECO:0008006" key="4">
    <source>
        <dbReference type="Google" id="ProtNLM"/>
    </source>
</evidence>
<dbReference type="OrthoDB" id="2079210at2"/>
<dbReference type="eggNOG" id="COG0457">
    <property type="taxonomic scope" value="Bacteria"/>
</dbReference>
<dbReference type="STRING" id="760192.Halhy_2700"/>
<keyword evidence="3" id="KW-1185">Reference proteome</keyword>
<dbReference type="EMBL" id="CP002691">
    <property type="protein sequence ID" value="AEE50568.1"/>
    <property type="molecule type" value="Genomic_DNA"/>
</dbReference>
<reference key="2">
    <citation type="submission" date="2011-04" db="EMBL/GenBank/DDBJ databases">
        <title>Complete sequence of chromosome of Haliscomenobacter hydrossis DSM 1100.</title>
        <authorList>
            <consortium name="US DOE Joint Genome Institute (JGI-PGF)"/>
            <person name="Lucas S."/>
            <person name="Han J."/>
            <person name="Lapidus A."/>
            <person name="Bruce D."/>
            <person name="Goodwin L."/>
            <person name="Pitluck S."/>
            <person name="Peters L."/>
            <person name="Kyrpides N."/>
            <person name="Mavromatis K."/>
            <person name="Ivanova N."/>
            <person name="Ovchinnikova G."/>
            <person name="Pagani I."/>
            <person name="Daligault H."/>
            <person name="Detter J.C."/>
            <person name="Han C."/>
            <person name="Land M."/>
            <person name="Hauser L."/>
            <person name="Markowitz V."/>
            <person name="Cheng J.-F."/>
            <person name="Hugenholtz P."/>
            <person name="Woyke T."/>
            <person name="Wu D."/>
            <person name="Verbarg S."/>
            <person name="Frueling A."/>
            <person name="Brambilla E."/>
            <person name="Klenk H.-P."/>
            <person name="Eisen J.A."/>
        </authorList>
    </citation>
    <scope>NUCLEOTIDE SEQUENCE</scope>
    <source>
        <strain>DSM 1100</strain>
    </source>
</reference>
<dbReference type="Proteomes" id="UP000008461">
    <property type="component" value="Chromosome"/>
</dbReference>
<evidence type="ECO:0000313" key="3">
    <source>
        <dbReference type="Proteomes" id="UP000008461"/>
    </source>
</evidence>
<dbReference type="AlphaFoldDB" id="F4L0W4"/>
<evidence type="ECO:0000313" key="2">
    <source>
        <dbReference type="EMBL" id="AEE50568.1"/>
    </source>
</evidence>
<gene>
    <name evidence="2" type="ordered locus">Halhy_2700</name>
</gene>
<name>F4L0W4_HALH1</name>
<feature type="transmembrane region" description="Helical" evidence="1">
    <location>
        <begin position="439"/>
        <end position="460"/>
    </location>
</feature>
<dbReference type="InterPro" id="IPR025738">
    <property type="entry name" value="BatD"/>
</dbReference>
<sequence length="584" mass="65070">MSPLRPFFIIFGLLFCANLSWAQRDKPDFRAFADAKQVLEGSFFEVTFALSNAEGTNFKAPTFGTAFTLVSGPSRSASTTIVNGRMSSEMAFSYALQAKKIGTYSFGPATVEVNGKILRSNSVTVEVVKNENVGRTGKTQKGEDLFVKAILNAREAYLGQQVRLDYKVYTRVDLENFNFVEESDYVGFYVEEIQHPDSRMEEEIVAGVRYNTRILRSIALYPQKVGQLNIDAATLQVAVVDGGNPDPLTGLTFGAEIRRVPLRTEAVALLVKPLPPNPPASFSGGVGIFNMNSAINRTEVTTDDALTLRLTLTGDGDMKRVRAPNLNLGENFEVYDPRTLDEEASETGGLRVSRKTVEYLIMPKKAGQYTIQPEFSFFNSESKQYETLKDYSYQLRIRKGSGKGISSRRDGLEGLGDLRPLKSITHLSKGNAPLFNNPLFWFIALAPFLAWSGTWAYQYLRAFGKERRDQMRLQKSARKVALNHLNHAEQHLQAKQSRDFYDAVSKAILGYLGDKLNIPKADWSKEKISAGMAQLNVQPELVERLQKLLQNCEMALFAGQANATAMQETYTNALEILTAVEDNN</sequence>
<dbReference type="PANTHER" id="PTHR40940">
    <property type="entry name" value="PROTEIN BATD-RELATED"/>
    <property type="match status" value="1"/>
</dbReference>
<proteinExistence type="predicted"/>
<evidence type="ECO:0000256" key="1">
    <source>
        <dbReference type="SAM" id="Phobius"/>
    </source>
</evidence>
<keyword evidence="1" id="KW-0472">Membrane</keyword>
<accession>F4L0W4</accession>
<dbReference type="KEGG" id="hhy:Halhy_2700"/>
<dbReference type="HOGENOM" id="CLU_016843_0_0_10"/>
<protein>
    <recommendedName>
        <fullName evidence="4">Aerotolerance-related exported protein</fullName>
    </recommendedName>
</protein>
<dbReference type="Pfam" id="PF13584">
    <property type="entry name" value="BatD"/>
    <property type="match status" value="2"/>
</dbReference>